<feature type="non-terminal residue" evidence="2">
    <location>
        <position position="1"/>
    </location>
</feature>
<feature type="region of interest" description="Disordered" evidence="1">
    <location>
        <begin position="1"/>
        <end position="61"/>
    </location>
</feature>
<reference evidence="2 3" key="1">
    <citation type="journal article" date="2012" name="Genome Biol.">
        <title>Genome and low-iron response of an oceanic diatom adapted to chronic iron limitation.</title>
        <authorList>
            <person name="Lommer M."/>
            <person name="Specht M."/>
            <person name="Roy A.S."/>
            <person name="Kraemer L."/>
            <person name="Andreson R."/>
            <person name="Gutowska M.A."/>
            <person name="Wolf J."/>
            <person name="Bergner S.V."/>
            <person name="Schilhabel M.B."/>
            <person name="Klostermeier U.C."/>
            <person name="Beiko R.G."/>
            <person name="Rosenstiel P."/>
            <person name="Hippler M."/>
            <person name="Laroche J."/>
        </authorList>
    </citation>
    <scope>NUCLEOTIDE SEQUENCE [LARGE SCALE GENOMIC DNA]</scope>
    <source>
        <strain evidence="2 3">CCMP1005</strain>
    </source>
</reference>
<comment type="caution">
    <text evidence="2">The sequence shown here is derived from an EMBL/GenBank/DDBJ whole genome shotgun (WGS) entry which is preliminary data.</text>
</comment>
<evidence type="ECO:0000256" key="1">
    <source>
        <dbReference type="SAM" id="MobiDB-lite"/>
    </source>
</evidence>
<protein>
    <submittedName>
        <fullName evidence="2">Uncharacterized protein</fullName>
    </submittedName>
</protein>
<dbReference type="EMBL" id="AGNL01017378">
    <property type="protein sequence ID" value="EJK64328.1"/>
    <property type="molecule type" value="Genomic_DNA"/>
</dbReference>
<accession>K0SDZ7</accession>
<organism evidence="2 3">
    <name type="scientific">Thalassiosira oceanica</name>
    <name type="common">Marine diatom</name>
    <dbReference type="NCBI Taxonomy" id="159749"/>
    <lineage>
        <taxon>Eukaryota</taxon>
        <taxon>Sar</taxon>
        <taxon>Stramenopiles</taxon>
        <taxon>Ochrophyta</taxon>
        <taxon>Bacillariophyta</taxon>
        <taxon>Coscinodiscophyceae</taxon>
        <taxon>Thalassiosirophycidae</taxon>
        <taxon>Thalassiosirales</taxon>
        <taxon>Thalassiosiraceae</taxon>
        <taxon>Thalassiosira</taxon>
    </lineage>
</organism>
<keyword evidence="3" id="KW-1185">Reference proteome</keyword>
<gene>
    <name evidence="2" type="ORF">THAOC_14949</name>
</gene>
<evidence type="ECO:0000313" key="3">
    <source>
        <dbReference type="Proteomes" id="UP000266841"/>
    </source>
</evidence>
<feature type="compositionally biased region" description="Basic and acidic residues" evidence="1">
    <location>
        <begin position="215"/>
        <end position="225"/>
    </location>
</feature>
<name>K0SDZ7_THAOC</name>
<sequence length="299" mass="32392">FESDARGAEEPPGHVQPKTPGCLHQGAHPQYPRSIPSAKRHKGPGSLGSEPTLVRSGARLHKRTGTHTKAACLVEGTYSPVAPPLPAHRSLYFILLDSTAMPSLGARRFSTIGATVFSARLASASNQLLRRGRLKPGARQTVTTALCARRFLGLGLFSPGCATYLTKYDTLTAKIGSQPRRYRRIPSPSTRGRRPDYLDSGGSGHGLRTFRATLHRGEKDRESRLAHQAGTHHQVDSQRKSSQSSSFQRPPEFAGGSRHERLDIAEAIIWWRLRSGPVNIASGAGRGLGSMLFALSIVP</sequence>
<dbReference type="AlphaFoldDB" id="K0SDZ7"/>
<evidence type="ECO:0000313" key="2">
    <source>
        <dbReference type="EMBL" id="EJK64328.1"/>
    </source>
</evidence>
<proteinExistence type="predicted"/>
<feature type="compositionally biased region" description="Basic and acidic residues" evidence="1">
    <location>
        <begin position="1"/>
        <end position="12"/>
    </location>
</feature>
<dbReference type="Proteomes" id="UP000266841">
    <property type="component" value="Unassembled WGS sequence"/>
</dbReference>
<feature type="region of interest" description="Disordered" evidence="1">
    <location>
        <begin position="179"/>
        <end position="258"/>
    </location>
</feature>